<comment type="caution">
    <text evidence="9">The sequence shown here is derived from an EMBL/GenBank/DDBJ whole genome shotgun (WGS) entry which is preliminary data.</text>
</comment>
<dbReference type="GO" id="GO:0006146">
    <property type="term" value="P:adenine catabolic process"/>
    <property type="evidence" value="ECO:0007669"/>
    <property type="project" value="InterPro"/>
</dbReference>
<dbReference type="InterPro" id="IPR006679">
    <property type="entry name" value="Adenine_deam"/>
</dbReference>
<dbReference type="Pfam" id="PF01979">
    <property type="entry name" value="Amidohydro_1"/>
    <property type="match status" value="1"/>
</dbReference>
<accession>A0A402AEW8</accession>
<evidence type="ECO:0000259" key="8">
    <source>
        <dbReference type="Pfam" id="PF13382"/>
    </source>
</evidence>
<dbReference type="InterPro" id="IPR006680">
    <property type="entry name" value="Amidohydro-rel"/>
</dbReference>
<dbReference type="GO" id="GO:0000034">
    <property type="term" value="F:adenine deaminase activity"/>
    <property type="evidence" value="ECO:0007669"/>
    <property type="project" value="UniProtKB-UniRule"/>
</dbReference>
<dbReference type="EC" id="3.5.4.2" evidence="2 6"/>
<dbReference type="Gene3D" id="2.30.40.10">
    <property type="entry name" value="Urease, subunit C, domain 1"/>
    <property type="match status" value="1"/>
</dbReference>
<dbReference type="OrthoDB" id="9775607at2"/>
<keyword evidence="10" id="KW-1185">Reference proteome</keyword>
<dbReference type="EMBL" id="BIFS01000001">
    <property type="protein sequence ID" value="GCE17602.1"/>
    <property type="molecule type" value="Genomic_DNA"/>
</dbReference>
<dbReference type="AlphaFoldDB" id="A0A402AEW8"/>
<evidence type="ECO:0000256" key="1">
    <source>
        <dbReference type="ARBA" id="ARBA00006773"/>
    </source>
</evidence>
<dbReference type="SUPFAM" id="SSF51338">
    <property type="entry name" value="Composite domain of metallo-dependent hydrolases"/>
    <property type="match status" value="1"/>
</dbReference>
<dbReference type="InterPro" id="IPR011059">
    <property type="entry name" value="Metal-dep_hydrolase_composite"/>
</dbReference>
<dbReference type="Proteomes" id="UP000287188">
    <property type="component" value="Unassembled WGS sequence"/>
</dbReference>
<dbReference type="HAMAP" id="MF_01518">
    <property type="entry name" value="Adenine_deamin"/>
    <property type="match status" value="1"/>
</dbReference>
<comment type="catalytic activity">
    <reaction evidence="5 6">
        <text>adenine + H2O + H(+) = hypoxanthine + NH4(+)</text>
        <dbReference type="Rhea" id="RHEA:23688"/>
        <dbReference type="ChEBI" id="CHEBI:15377"/>
        <dbReference type="ChEBI" id="CHEBI:15378"/>
        <dbReference type="ChEBI" id="CHEBI:16708"/>
        <dbReference type="ChEBI" id="CHEBI:17368"/>
        <dbReference type="ChEBI" id="CHEBI:28938"/>
        <dbReference type="EC" id="3.5.4.2"/>
    </reaction>
</comment>
<protein>
    <recommendedName>
        <fullName evidence="2 6">Adenine deaminase</fullName>
        <shortName evidence="6">Adenase</shortName>
        <shortName evidence="6">Adenine aminase</shortName>
        <ecNumber evidence="2 6">3.5.4.2</ecNumber>
    </recommendedName>
</protein>
<dbReference type="InterPro" id="IPR026912">
    <property type="entry name" value="Adenine_deam_C"/>
</dbReference>
<dbReference type="Pfam" id="PF13382">
    <property type="entry name" value="Adenine_deam_C"/>
    <property type="match status" value="1"/>
</dbReference>
<evidence type="ECO:0000256" key="6">
    <source>
        <dbReference type="HAMAP-Rule" id="MF_01518"/>
    </source>
</evidence>
<gene>
    <name evidence="6 9" type="primary">ade</name>
    <name evidence="9" type="ORF">KDK_14020</name>
</gene>
<dbReference type="InterPro" id="IPR032466">
    <property type="entry name" value="Metal_Hydrolase"/>
</dbReference>
<dbReference type="NCBIfam" id="TIGR01178">
    <property type="entry name" value="ade"/>
    <property type="match status" value="1"/>
</dbReference>
<feature type="domain" description="Adenine deaminase C-terminal" evidence="8">
    <location>
        <begin position="407"/>
        <end position="574"/>
    </location>
</feature>
<comment type="cofactor">
    <cofactor evidence="6">
        <name>Mn(2+)</name>
        <dbReference type="ChEBI" id="CHEBI:29035"/>
    </cofactor>
</comment>
<dbReference type="Gene3D" id="3.20.20.140">
    <property type="entry name" value="Metal-dependent hydrolases"/>
    <property type="match status" value="1"/>
</dbReference>
<name>A0A402AEW8_9CHLR</name>
<evidence type="ECO:0000313" key="9">
    <source>
        <dbReference type="EMBL" id="GCE17602.1"/>
    </source>
</evidence>
<dbReference type="RefSeq" id="WP_126549261.1">
    <property type="nucleotide sequence ID" value="NZ_BIFS01000001.1"/>
</dbReference>
<evidence type="ECO:0000259" key="7">
    <source>
        <dbReference type="Pfam" id="PF01979"/>
    </source>
</evidence>
<evidence type="ECO:0000256" key="5">
    <source>
        <dbReference type="ARBA" id="ARBA00047720"/>
    </source>
</evidence>
<dbReference type="PANTHER" id="PTHR11113">
    <property type="entry name" value="N-ACETYLGLUCOSAMINE-6-PHOSPHATE DEACETYLASE"/>
    <property type="match status" value="1"/>
</dbReference>
<dbReference type="CDD" id="cd01295">
    <property type="entry name" value="AdeC"/>
    <property type="match status" value="1"/>
</dbReference>
<keyword evidence="3 6" id="KW-0378">Hydrolase</keyword>
<keyword evidence="4 6" id="KW-0464">Manganese</keyword>
<evidence type="ECO:0000313" key="10">
    <source>
        <dbReference type="Proteomes" id="UP000287188"/>
    </source>
</evidence>
<dbReference type="SUPFAM" id="SSF51556">
    <property type="entry name" value="Metallo-dependent hydrolases"/>
    <property type="match status" value="1"/>
</dbReference>
<comment type="similarity">
    <text evidence="1 6">Belongs to the metallo-dependent hydrolases superfamily. Adenine deaminase family.</text>
</comment>
<sequence length="581" mass="62571">MDELRRRIRVARGEEPADLLLRNAQLVNVCSGEYYQADVAIVDGIVVSVMPHQDGANPGHPAREVRDLQGRWLAPALIDGHMHIESTMLTLAEFARLVVPRGVTTVMLDPHEFANVLGLDGIRYVLESGQGLPLSSYVMLSSCVPASDFESPYRTLLAEDLLQLLDEEQVLGLAEMMNVPGVLSADPQVLAKIQSTLQHRLVVDGHAPGVNGSDLNAYAAAGIQSDHECTTAEEARQRIRLGLWLMIREGSAAQNLDALLPIVQELHPPRVFFVTDDRDPLDIMTRGHIDSMVRQAIERGLEPVEAIRLASFNTAQYFGLQNRGAIAPGYIADLLILDDLKKFQVAEVYKDGVLVAQAGRLIPDIAQEASSIAGITGTVHIGKVTEADLRIAGKPGLVEVIGIEPGQIITRHLQEEAPLRDGELVADPARDLLKLVVIERHHASGRVGLGLVKGFGLQKGAIASSVAHDAHNIVIAGASDSDILQAAYALEEMGGGFVCVVDGQVRARVPLPIGGLVSPLPAAEVVQQLRALDAEAANLGCSLEHPCMTLSFLSLSVIPSLKLTDQGLIDVETFTRIPLQR</sequence>
<evidence type="ECO:0000256" key="4">
    <source>
        <dbReference type="ARBA" id="ARBA00023211"/>
    </source>
</evidence>
<evidence type="ECO:0000256" key="2">
    <source>
        <dbReference type="ARBA" id="ARBA00012782"/>
    </source>
</evidence>
<feature type="domain" description="Amidohydrolase-related" evidence="7">
    <location>
        <begin position="73"/>
        <end position="355"/>
    </location>
</feature>
<organism evidence="9 10">
    <name type="scientific">Dictyobacter kobayashii</name>
    <dbReference type="NCBI Taxonomy" id="2014872"/>
    <lineage>
        <taxon>Bacteria</taxon>
        <taxon>Bacillati</taxon>
        <taxon>Chloroflexota</taxon>
        <taxon>Ktedonobacteria</taxon>
        <taxon>Ktedonobacterales</taxon>
        <taxon>Dictyobacteraceae</taxon>
        <taxon>Dictyobacter</taxon>
    </lineage>
</organism>
<evidence type="ECO:0000256" key="3">
    <source>
        <dbReference type="ARBA" id="ARBA00022801"/>
    </source>
</evidence>
<reference evidence="10" key="1">
    <citation type="submission" date="2018-12" db="EMBL/GenBank/DDBJ databases">
        <title>Tengunoibacter tsumagoiensis gen. nov., sp. nov., Dictyobacter kobayashii sp. nov., D. alpinus sp. nov., and D. joshuensis sp. nov. and description of Dictyobacteraceae fam. nov. within the order Ktedonobacterales isolated from Tengu-no-mugimeshi.</title>
        <authorList>
            <person name="Wang C.M."/>
            <person name="Zheng Y."/>
            <person name="Sakai Y."/>
            <person name="Toyoda A."/>
            <person name="Minakuchi Y."/>
            <person name="Abe K."/>
            <person name="Yokota A."/>
            <person name="Yabe S."/>
        </authorList>
    </citation>
    <scope>NUCLEOTIDE SEQUENCE [LARGE SCALE GENOMIC DNA]</scope>
    <source>
        <strain evidence="10">Uno11</strain>
    </source>
</reference>
<dbReference type="PANTHER" id="PTHR11113:SF2">
    <property type="entry name" value="ADENINE DEAMINASE"/>
    <property type="match status" value="1"/>
</dbReference>
<proteinExistence type="inferred from homology"/>